<organism evidence="2 3">
    <name type="scientific">Hoylesella loescheii DSM 19665 = JCM 12249 = ATCC 15930</name>
    <dbReference type="NCBI Taxonomy" id="1122985"/>
    <lineage>
        <taxon>Bacteria</taxon>
        <taxon>Pseudomonadati</taxon>
        <taxon>Bacteroidota</taxon>
        <taxon>Bacteroidia</taxon>
        <taxon>Bacteroidales</taxon>
        <taxon>Prevotellaceae</taxon>
        <taxon>Hoylesella</taxon>
    </lineage>
</organism>
<feature type="signal peptide" evidence="1">
    <location>
        <begin position="1"/>
        <end position="22"/>
    </location>
</feature>
<dbReference type="EMBL" id="JNGW01000124">
    <property type="protein sequence ID" value="KDR51045.1"/>
    <property type="molecule type" value="Genomic_DNA"/>
</dbReference>
<dbReference type="PATRIC" id="fig|1122985.7.peg.2975"/>
<dbReference type="PROSITE" id="PS51257">
    <property type="entry name" value="PROKAR_LIPOPROTEIN"/>
    <property type="match status" value="1"/>
</dbReference>
<dbReference type="HOGENOM" id="CLU_1894340_0_0_10"/>
<comment type="caution">
    <text evidence="2">The sequence shown here is derived from an EMBL/GenBank/DDBJ whole genome shotgun (WGS) entry which is preliminary data.</text>
</comment>
<reference evidence="2 3" key="1">
    <citation type="submission" date="2013-08" db="EMBL/GenBank/DDBJ databases">
        <authorList>
            <person name="Weinstock G."/>
            <person name="Sodergren E."/>
            <person name="Wylie T."/>
            <person name="Fulton L."/>
            <person name="Fulton R."/>
            <person name="Fronick C."/>
            <person name="O'Laughlin M."/>
            <person name="Godfrey J."/>
            <person name="Miner T."/>
            <person name="Herter B."/>
            <person name="Appelbaum E."/>
            <person name="Cordes M."/>
            <person name="Lek S."/>
            <person name="Wollam A."/>
            <person name="Pepin K.H."/>
            <person name="Palsikar V.B."/>
            <person name="Mitreva M."/>
            <person name="Wilson R.K."/>
        </authorList>
    </citation>
    <scope>NUCLEOTIDE SEQUENCE [LARGE SCALE GENOMIC DNA]</scope>
    <source>
        <strain evidence="2 3">ATCC 15930</strain>
    </source>
</reference>
<protein>
    <recommendedName>
        <fullName evidence="4">Lipocalin-like domain-containing protein</fullName>
    </recommendedName>
</protein>
<evidence type="ECO:0000256" key="1">
    <source>
        <dbReference type="SAM" id="SignalP"/>
    </source>
</evidence>
<gene>
    <name evidence="2" type="ORF">HMPREF1991_02878</name>
</gene>
<evidence type="ECO:0000313" key="2">
    <source>
        <dbReference type="EMBL" id="KDR51045.1"/>
    </source>
</evidence>
<feature type="chain" id="PRO_5001665199" description="Lipocalin-like domain-containing protein" evidence="1">
    <location>
        <begin position="23"/>
        <end position="133"/>
    </location>
</feature>
<dbReference type="RefSeq" id="WP_018967152.1">
    <property type="nucleotide sequence ID" value="NZ_KB899213.1"/>
</dbReference>
<name>A0A069QE18_HOYLO</name>
<dbReference type="Proteomes" id="UP000027442">
    <property type="component" value="Unassembled WGS sequence"/>
</dbReference>
<dbReference type="AlphaFoldDB" id="A0A069QE18"/>
<evidence type="ECO:0008006" key="4">
    <source>
        <dbReference type="Google" id="ProtNLM"/>
    </source>
</evidence>
<keyword evidence="1" id="KW-0732">Signal</keyword>
<keyword evidence="3" id="KW-1185">Reference proteome</keyword>
<evidence type="ECO:0000313" key="3">
    <source>
        <dbReference type="Proteomes" id="UP000027442"/>
    </source>
</evidence>
<sequence length="133" mass="15399">MLHTIKKLSLFAMFAVVAMAFAACSSDDDQPAILQQLLGSWRPISNCSSCGQSRVYETWYKDLTWDKHETIDGKDQRIRKGAFSITEDRIHLRNTCPKGHDVIEIDYKFEIKDNVLTLTNLKTKVTTRYKRRN</sequence>
<accession>A0A069QE18</accession>
<proteinExistence type="predicted"/>